<dbReference type="AlphaFoldDB" id="A0A1F6WLH5"/>
<dbReference type="InterPro" id="IPR003768">
    <property type="entry name" value="ScpA"/>
</dbReference>
<proteinExistence type="predicted"/>
<evidence type="ECO:0000313" key="2">
    <source>
        <dbReference type="EMBL" id="OGI82733.1"/>
    </source>
</evidence>
<dbReference type="Proteomes" id="UP000179880">
    <property type="component" value="Unassembled WGS sequence"/>
</dbReference>
<comment type="caution">
    <text evidence="2">The sequence shown here is derived from an EMBL/GenBank/DDBJ whole genome shotgun (WGS) entry which is preliminary data.</text>
</comment>
<dbReference type="Gene3D" id="6.10.250.2410">
    <property type="match status" value="1"/>
</dbReference>
<dbReference type="EMBL" id="MFUH01000004">
    <property type="protein sequence ID" value="OGI82733.1"/>
    <property type="molecule type" value="Genomic_DNA"/>
</dbReference>
<dbReference type="Pfam" id="PF02616">
    <property type="entry name" value="SMC_ScpA"/>
    <property type="match status" value="1"/>
</dbReference>
<reference evidence="2 3" key="1">
    <citation type="journal article" date="2016" name="Nat. Commun.">
        <title>Thousands of microbial genomes shed light on interconnected biogeochemical processes in an aquifer system.</title>
        <authorList>
            <person name="Anantharaman K."/>
            <person name="Brown C.T."/>
            <person name="Hug L.A."/>
            <person name="Sharon I."/>
            <person name="Castelle C.J."/>
            <person name="Probst A.J."/>
            <person name="Thomas B.C."/>
            <person name="Singh A."/>
            <person name="Wilkins M.J."/>
            <person name="Karaoz U."/>
            <person name="Brodie E.L."/>
            <person name="Williams K.H."/>
            <person name="Hubbard S.S."/>
            <person name="Banfield J.F."/>
        </authorList>
    </citation>
    <scope>NUCLEOTIDE SEQUENCE [LARGE SCALE GENOMIC DNA]</scope>
</reference>
<dbReference type="PANTHER" id="PTHR33969">
    <property type="entry name" value="SEGREGATION AND CONDENSATION PROTEIN A"/>
    <property type="match status" value="1"/>
</dbReference>
<evidence type="ECO:0000313" key="3">
    <source>
        <dbReference type="Proteomes" id="UP000179880"/>
    </source>
</evidence>
<protein>
    <recommendedName>
        <fullName evidence="1">Segregation and condensation protein A</fullName>
    </recommendedName>
</protein>
<sequence length="251" mass="28056">MTEIGYKVKTSVFEGPLEVLLGLIEERKLEVSRVSLSAVADDFLNYIHNLGVELPSGSSTPEYLTEMVNFLAIAATLVLIKSKSLLPSLELSQKEEEEIGALERRLEIFRAVQEVGAEIRATYGRRIIFSRPEGLIIPVFSPTPKLTSENLLSALNFVLDNLPKQEKLPLVSVQKAITLEDMLKRLVTRVETALKFNFHDFAGGSDGDNSKERKVYVIVGFLAMLELVRRGLINTIQQSHFGEIVIEKQNV</sequence>
<dbReference type="PANTHER" id="PTHR33969:SF2">
    <property type="entry name" value="SEGREGATION AND CONDENSATION PROTEIN A"/>
    <property type="match status" value="1"/>
</dbReference>
<gene>
    <name evidence="2" type="ORF">A3B93_02530</name>
</gene>
<evidence type="ECO:0000256" key="1">
    <source>
        <dbReference type="ARBA" id="ARBA00044777"/>
    </source>
</evidence>
<name>A0A1F6WLH5_9BACT</name>
<organism evidence="2 3">
    <name type="scientific">Candidatus Nomurabacteria bacterium RIFCSPHIGHO2_02_FULL_42_24</name>
    <dbReference type="NCBI Taxonomy" id="1801757"/>
    <lineage>
        <taxon>Bacteria</taxon>
        <taxon>Candidatus Nomuraibacteriota</taxon>
    </lineage>
</organism>
<accession>A0A1F6WLH5</accession>